<keyword evidence="4" id="KW-1185">Reference proteome</keyword>
<keyword evidence="1" id="KW-0472">Membrane</keyword>
<keyword evidence="1" id="KW-0812">Transmembrane</keyword>
<dbReference type="Proteomes" id="UP000182985">
    <property type="component" value="Unassembled WGS sequence"/>
</dbReference>
<dbReference type="EMBL" id="MOEC01000002">
    <property type="protein sequence ID" value="OIS94901.1"/>
    <property type="molecule type" value="Genomic_DNA"/>
</dbReference>
<name>A0A1J6HPF5_9HYPH</name>
<keyword evidence="1" id="KW-1133">Transmembrane helix</keyword>
<organism evidence="3 4">
    <name type="scientific">Brucella cytisi</name>
    <dbReference type="NCBI Taxonomy" id="407152"/>
    <lineage>
        <taxon>Bacteria</taxon>
        <taxon>Pseudomonadati</taxon>
        <taxon>Pseudomonadota</taxon>
        <taxon>Alphaproteobacteria</taxon>
        <taxon>Hyphomicrobiales</taxon>
        <taxon>Brucellaceae</taxon>
        <taxon>Brucella/Ochrobactrum group</taxon>
        <taxon>Brucella</taxon>
    </lineage>
</organism>
<dbReference type="InterPro" id="IPR009936">
    <property type="entry name" value="DUF1468"/>
</dbReference>
<reference evidence="3 4" key="1">
    <citation type="submission" date="2016-10" db="EMBL/GenBank/DDBJ databases">
        <title>The Draft Genome Sequence of the Potato Rhizosphere Bacteria Ochrobactrum sp. IPA7.2.</title>
        <authorList>
            <person name="Gogoleva N.E."/>
            <person name="Khlopko Y.A."/>
            <person name="Burygin G.L."/>
            <person name="Plotnikov A.O."/>
        </authorList>
    </citation>
    <scope>NUCLEOTIDE SEQUENCE [LARGE SCALE GENOMIC DNA]</scope>
    <source>
        <strain evidence="3 4">IPA7.2</strain>
    </source>
</reference>
<dbReference type="RefSeq" id="WP_071630296.1">
    <property type="nucleotide sequence ID" value="NZ_MOEC01000002.1"/>
</dbReference>
<evidence type="ECO:0000256" key="1">
    <source>
        <dbReference type="SAM" id="Phobius"/>
    </source>
</evidence>
<feature type="transmembrane region" description="Helical" evidence="1">
    <location>
        <begin position="35"/>
        <end position="57"/>
    </location>
</feature>
<dbReference type="Pfam" id="PF07331">
    <property type="entry name" value="TctB"/>
    <property type="match status" value="1"/>
</dbReference>
<feature type="domain" description="DUF1468" evidence="2">
    <location>
        <begin position="19"/>
        <end position="135"/>
    </location>
</feature>
<sequence>MNPAQFVPYALSAIGLGASASGLQMHLWEHGEPAAGLFPFIAALLLIFTSLLCTAQSVPADEPVELPRILAYCAALAFFCTMLEMLGFAVATFLFLVGVLRFVEKLRWLAAGLLATGVAVSTWILFEVLLSVPLPHGIWRL</sequence>
<evidence type="ECO:0000313" key="4">
    <source>
        <dbReference type="Proteomes" id="UP000182985"/>
    </source>
</evidence>
<feature type="transmembrane region" description="Helical" evidence="1">
    <location>
        <begin position="108"/>
        <end position="126"/>
    </location>
</feature>
<proteinExistence type="predicted"/>
<protein>
    <recommendedName>
        <fullName evidence="2">DUF1468 domain-containing protein</fullName>
    </recommendedName>
</protein>
<feature type="transmembrane region" description="Helical" evidence="1">
    <location>
        <begin position="6"/>
        <end position="23"/>
    </location>
</feature>
<evidence type="ECO:0000313" key="3">
    <source>
        <dbReference type="EMBL" id="OIS94901.1"/>
    </source>
</evidence>
<evidence type="ECO:0000259" key="2">
    <source>
        <dbReference type="Pfam" id="PF07331"/>
    </source>
</evidence>
<feature type="transmembrane region" description="Helical" evidence="1">
    <location>
        <begin position="69"/>
        <end position="96"/>
    </location>
</feature>
<dbReference type="AlphaFoldDB" id="A0A1J6HPF5"/>
<comment type="caution">
    <text evidence="3">The sequence shown here is derived from an EMBL/GenBank/DDBJ whole genome shotgun (WGS) entry which is preliminary data.</text>
</comment>
<accession>A0A1J6HPF5</accession>
<gene>
    <name evidence="3" type="ORF">BLA27_02580</name>
</gene>